<evidence type="ECO:0000256" key="1">
    <source>
        <dbReference type="SAM" id="SignalP"/>
    </source>
</evidence>
<dbReference type="InterPro" id="IPR048329">
    <property type="entry name" value="PcRGLX_1st"/>
</dbReference>
<name>A0ABT2DCS6_9BURK</name>
<dbReference type="Proteomes" id="UP001206126">
    <property type="component" value="Unassembled WGS sequence"/>
</dbReference>
<protein>
    <recommendedName>
        <fullName evidence="2">PcRGLX/YetA-like N-terminal RIFT barrel domain-containing protein</fullName>
    </recommendedName>
</protein>
<gene>
    <name evidence="3" type="ORF">NX774_14435</name>
</gene>
<keyword evidence="1" id="KW-0732">Signal</keyword>
<evidence type="ECO:0000313" key="4">
    <source>
        <dbReference type="Proteomes" id="UP001206126"/>
    </source>
</evidence>
<dbReference type="EMBL" id="JANUHB010000003">
    <property type="protein sequence ID" value="MCS0809125.1"/>
    <property type="molecule type" value="Genomic_DNA"/>
</dbReference>
<proteinExistence type="predicted"/>
<feature type="chain" id="PRO_5046624874" description="PcRGLX/YetA-like N-terminal RIFT barrel domain-containing protein" evidence="1">
    <location>
        <begin position="24"/>
        <end position="724"/>
    </location>
</feature>
<feature type="domain" description="PcRGLX/YetA-like N-terminal RIFT barrel" evidence="2">
    <location>
        <begin position="77"/>
        <end position="132"/>
    </location>
</feature>
<feature type="signal peptide" evidence="1">
    <location>
        <begin position="1"/>
        <end position="23"/>
    </location>
</feature>
<evidence type="ECO:0000259" key="2">
    <source>
        <dbReference type="Pfam" id="PF19501"/>
    </source>
</evidence>
<accession>A0ABT2DCS6</accession>
<dbReference type="RefSeq" id="WP_258822939.1">
    <property type="nucleotide sequence ID" value="NZ_JANUHB010000003.1"/>
</dbReference>
<dbReference type="Pfam" id="PF19501">
    <property type="entry name" value="PcRGLX_1st"/>
    <property type="match status" value="1"/>
</dbReference>
<sequence length="724" mass="77338">MKFPLHTSAAKVLPAIFIASSLAACGGGSDPQTGKATVLAAELSTGTATTTASGTSAAIQGVLTDVRFENTNPQLAQANVPVTFGQVFAQGALSPADGLVGRLSDGTTIALQVDVKALHADGSVRHAVISAVLPSLAAGQTNAMSLVKSGTAASAGASTPDDLLGAGFSASVHATINGVRYEAFADDLLKEGPYQTWLSGPVASEWQVSAPLTAADGTRHPHLSARFAIRWYPGASKARVDVTVENDWAYEPNPQNITYDASVLVGAKEVYAKTGLNHLNHARWRKVFWYNGTAPEVNVKHNAAYLIATRALPNYDQTVTIPETKLAALQAKWTGAITEPMGIGLATAYMPQTGGRDDIGLLPGWAATWLLSMDKRARDVTLGTADGAGSWSAHYRDKNTGRPVSLIDYPYMTILGRIGDTYNPVTRKYEAFPACASSTACTTPYTHDSAHMPNLAYLPYLLTGDYYYLEELQFWAMWAAFSSNPGYRQNVKGLVLADQVRGQAWTMRTVAEAAYITPDNDRLKAHFTQIVNSNLDWFNQTYTNNAAANQLGIIVNGYSLVYNNGTGMAPWQDDFFTSAIGHAAELGFTKAQPLLAWKSKFPVSRMTADGACWVDGSIYTLIVRDSSTSPYYATMGQAYKTSHTATFNALSCASAEMATALKLKVGEMTGYSAEATGYPSNLQPALAYAADALGAPGKSAWTVFMNRSVKPNYGLAPQFAIVPR</sequence>
<organism evidence="3 4">
    <name type="scientific">Massilia agilis</name>
    <dbReference type="NCBI Taxonomy" id="1811226"/>
    <lineage>
        <taxon>Bacteria</taxon>
        <taxon>Pseudomonadati</taxon>
        <taxon>Pseudomonadota</taxon>
        <taxon>Betaproteobacteria</taxon>
        <taxon>Burkholderiales</taxon>
        <taxon>Oxalobacteraceae</taxon>
        <taxon>Telluria group</taxon>
        <taxon>Massilia</taxon>
    </lineage>
</organism>
<keyword evidence="4" id="KW-1185">Reference proteome</keyword>
<reference evidence="3 4" key="1">
    <citation type="submission" date="2022-08" db="EMBL/GenBank/DDBJ databases">
        <title>Reclassification of Massilia species as members of the genera Telluria, Duganella, Pseudoduganella, Mokoshia gen. nov. and Zemynaea gen. nov. using orthogonal and non-orthogonal genome-based approaches.</title>
        <authorList>
            <person name="Bowman J.P."/>
        </authorList>
    </citation>
    <scope>NUCLEOTIDE SEQUENCE [LARGE SCALE GENOMIC DNA]</scope>
    <source>
        <strain evidence="3 4">JCM 31605</strain>
    </source>
</reference>
<dbReference type="PROSITE" id="PS51257">
    <property type="entry name" value="PROKAR_LIPOPROTEIN"/>
    <property type="match status" value="1"/>
</dbReference>
<comment type="caution">
    <text evidence="3">The sequence shown here is derived from an EMBL/GenBank/DDBJ whole genome shotgun (WGS) entry which is preliminary data.</text>
</comment>
<evidence type="ECO:0000313" key="3">
    <source>
        <dbReference type="EMBL" id="MCS0809125.1"/>
    </source>
</evidence>